<gene>
    <name evidence="2" type="primary">atp8</name>
</gene>
<dbReference type="AlphaFoldDB" id="A0A343K1F4"/>
<keyword evidence="2" id="KW-0496">Mitochondrion</keyword>
<keyword evidence="1" id="KW-0472">Membrane</keyword>
<keyword evidence="1" id="KW-1133">Transmembrane helix</keyword>
<organism evidence="2">
    <name type="scientific">Psammotettix sp. EMHAU-2015-Zz060503</name>
    <dbReference type="NCBI Taxonomy" id="2036857"/>
    <lineage>
        <taxon>Eukaryota</taxon>
        <taxon>Metazoa</taxon>
        <taxon>Ecdysozoa</taxon>
        <taxon>Arthropoda</taxon>
        <taxon>Hexapoda</taxon>
        <taxon>Insecta</taxon>
        <taxon>Pterygota</taxon>
        <taxon>Neoptera</taxon>
        <taxon>Paraneoptera</taxon>
        <taxon>Hemiptera</taxon>
        <taxon>Auchenorrhyncha</taxon>
        <taxon>Membracoidea</taxon>
        <taxon>Cicadellidae</taxon>
        <taxon>Deltocephalinae</taxon>
        <taxon>Paralimnini</taxon>
        <taxon>Psammotettix</taxon>
    </lineage>
</organism>
<keyword evidence="1" id="KW-0812">Transmembrane</keyword>
<reference evidence="2" key="1">
    <citation type="journal article" date="2017" name="Zool. J. Linn. Soc.">
        <title>Insufficient power of mitogenomic data in resolving the auchenorrhynchan monophyly.</title>
        <authorList>
            <person name="Song N."/>
            <person name="Cai W."/>
            <person name="Li H."/>
        </authorList>
    </citation>
    <scope>NUCLEOTIDE SEQUENCE</scope>
</reference>
<sequence>MPQMAPLWWTTILIMTSSMMMISITFSYFMLSNKIDIKTNLKTNKFYWKW</sequence>
<evidence type="ECO:0000256" key="1">
    <source>
        <dbReference type="SAM" id="Phobius"/>
    </source>
</evidence>
<name>A0A343K1F4_9HEMI</name>
<accession>A0A343K1F4</accession>
<dbReference type="EMBL" id="KX437742">
    <property type="protein sequence ID" value="ATC73062.1"/>
    <property type="molecule type" value="Genomic_DNA"/>
</dbReference>
<feature type="transmembrane region" description="Helical" evidence="1">
    <location>
        <begin position="6"/>
        <end position="31"/>
    </location>
</feature>
<proteinExistence type="predicted"/>
<evidence type="ECO:0000313" key="2">
    <source>
        <dbReference type="EMBL" id="ATC73062.1"/>
    </source>
</evidence>
<protein>
    <submittedName>
        <fullName evidence="2">ATP synthase F0 subunit 8</fullName>
    </submittedName>
</protein>
<geneLocation type="mitochondrion" evidence="2"/>